<evidence type="ECO:0000256" key="1">
    <source>
        <dbReference type="ARBA" id="ARBA00022679"/>
    </source>
</evidence>
<dbReference type="GO" id="GO:0016747">
    <property type="term" value="F:acyltransferase activity, transferring groups other than amino-acyl groups"/>
    <property type="evidence" value="ECO:0007669"/>
    <property type="project" value="InterPro"/>
</dbReference>
<dbReference type="InterPro" id="IPR000182">
    <property type="entry name" value="GNAT_dom"/>
</dbReference>
<dbReference type="EMBL" id="VJWE01000002">
    <property type="protein sequence ID" value="TWG41005.1"/>
    <property type="molecule type" value="Genomic_DNA"/>
</dbReference>
<dbReference type="Proteomes" id="UP000321485">
    <property type="component" value="Unassembled WGS sequence"/>
</dbReference>
<reference evidence="4 5" key="1">
    <citation type="journal article" date="2015" name="Stand. Genomic Sci.">
        <title>Genomic Encyclopedia of Bacterial and Archaeal Type Strains, Phase III: the genomes of soil and plant-associated and newly described type strains.</title>
        <authorList>
            <person name="Whitman W.B."/>
            <person name="Woyke T."/>
            <person name="Klenk H.P."/>
            <person name="Zhou Y."/>
            <person name="Lilburn T.G."/>
            <person name="Beck B.J."/>
            <person name="De Vos P."/>
            <person name="Vandamme P."/>
            <person name="Eisen J.A."/>
            <person name="Garrity G."/>
            <person name="Hugenholtz P."/>
            <person name="Kyrpides N.C."/>
        </authorList>
    </citation>
    <scope>NUCLEOTIDE SEQUENCE [LARGE SCALE GENOMIC DNA]</scope>
    <source>
        <strain evidence="4 5">DSM 64</strain>
    </source>
</reference>
<gene>
    <name evidence="4" type="ORF">ATF69_0294</name>
</gene>
<protein>
    <submittedName>
        <fullName evidence="4">Acetyltransferase (GNAT) family protein</fullName>
    </submittedName>
</protein>
<name>A0A561XY15_ACIDE</name>
<dbReference type="InterPro" id="IPR056935">
    <property type="entry name" value="Rv0428c-like_C"/>
</dbReference>
<dbReference type="InterPro" id="IPR016181">
    <property type="entry name" value="Acyl_CoA_acyltransferase"/>
</dbReference>
<evidence type="ECO:0000259" key="3">
    <source>
        <dbReference type="PROSITE" id="PS51186"/>
    </source>
</evidence>
<dbReference type="PANTHER" id="PTHR43420">
    <property type="entry name" value="ACETYLTRANSFERASE"/>
    <property type="match status" value="1"/>
</dbReference>
<feature type="domain" description="N-acetyltransferase" evidence="3">
    <location>
        <begin position="137"/>
        <end position="269"/>
    </location>
</feature>
<evidence type="ECO:0000256" key="2">
    <source>
        <dbReference type="ARBA" id="ARBA00023315"/>
    </source>
</evidence>
<dbReference type="AlphaFoldDB" id="A0A561XY15"/>
<accession>A0A561XY15</accession>
<organism evidence="4 5">
    <name type="scientific">Acidovorax delafieldii</name>
    <name type="common">Pseudomonas delafieldii</name>
    <dbReference type="NCBI Taxonomy" id="47920"/>
    <lineage>
        <taxon>Bacteria</taxon>
        <taxon>Pseudomonadati</taxon>
        <taxon>Pseudomonadota</taxon>
        <taxon>Betaproteobacteria</taxon>
        <taxon>Burkholderiales</taxon>
        <taxon>Comamonadaceae</taxon>
        <taxon>Acidovorax</taxon>
    </lineage>
</organism>
<proteinExistence type="predicted"/>
<keyword evidence="2" id="KW-0012">Acyltransferase</keyword>
<keyword evidence="1 4" id="KW-0808">Transferase</keyword>
<dbReference type="InterPro" id="IPR050680">
    <property type="entry name" value="YpeA/RimI_acetyltransf"/>
</dbReference>
<dbReference type="Gene3D" id="3.40.630.30">
    <property type="match status" value="1"/>
</dbReference>
<sequence>MVKVGWYKPAMTDTAASIAHTAPVALVRALEERAFNAWPAHQTVFHRGWVFRLSGGYTKRANSVNALVPGAPFDGVREAAAALYARHGLPAVFRISPLAPAEADQELADAGYQHFDPSLVLHRLLAPGAVPRPDDSTVVSTSPSPAWLEGFAAANGVAPHHRNLHRSILDAIAHPVGYALQHDAQGHAVGFGLAVLERGAVGLYDLAVAPEHRGGGRGRALVQALLHWGAEAGATSAYLQVRAQNTPALRLYESMGFKTAYGYHYRVPG</sequence>
<dbReference type="Pfam" id="PF24553">
    <property type="entry name" value="Rv0428c_C"/>
    <property type="match status" value="1"/>
</dbReference>
<evidence type="ECO:0000313" key="5">
    <source>
        <dbReference type="Proteomes" id="UP000321485"/>
    </source>
</evidence>
<evidence type="ECO:0000313" key="4">
    <source>
        <dbReference type="EMBL" id="TWG41005.1"/>
    </source>
</evidence>
<dbReference type="PROSITE" id="PS51186">
    <property type="entry name" value="GNAT"/>
    <property type="match status" value="1"/>
</dbReference>
<dbReference type="SUPFAM" id="SSF55729">
    <property type="entry name" value="Acyl-CoA N-acyltransferases (Nat)"/>
    <property type="match status" value="1"/>
</dbReference>
<dbReference type="CDD" id="cd04301">
    <property type="entry name" value="NAT_SF"/>
    <property type="match status" value="1"/>
</dbReference>
<dbReference type="PANTHER" id="PTHR43420:SF12">
    <property type="entry name" value="N-ACETYLTRANSFERASE DOMAIN-CONTAINING PROTEIN"/>
    <property type="match status" value="1"/>
</dbReference>
<comment type="caution">
    <text evidence="4">The sequence shown here is derived from an EMBL/GenBank/DDBJ whole genome shotgun (WGS) entry which is preliminary data.</text>
</comment>